<dbReference type="GO" id="GO:0097367">
    <property type="term" value="F:carbohydrate derivative binding"/>
    <property type="evidence" value="ECO:0007669"/>
    <property type="project" value="InterPro"/>
</dbReference>
<protein>
    <submittedName>
        <fullName evidence="2">SIS domain-containing protein</fullName>
    </submittedName>
</protein>
<reference evidence="2 3" key="1">
    <citation type="submission" date="2020-10" db="EMBL/GenBank/DDBJ databases">
        <title>Ca. Dormibacterota MAGs.</title>
        <authorList>
            <person name="Montgomery K."/>
        </authorList>
    </citation>
    <scope>NUCLEOTIDE SEQUENCE [LARGE SCALE GENOMIC DNA]</scope>
    <source>
        <strain evidence="2">Mitchell_Peninsula_5</strain>
    </source>
</reference>
<dbReference type="EMBL" id="JAEKNN010000045">
    <property type="protein sequence ID" value="MBJ7609464.1"/>
    <property type="molecule type" value="Genomic_DNA"/>
</dbReference>
<evidence type="ECO:0000259" key="1">
    <source>
        <dbReference type="PROSITE" id="PS51464"/>
    </source>
</evidence>
<organism evidence="2 3">
    <name type="scientific">Candidatus Amunia macphersoniae</name>
    <dbReference type="NCBI Taxonomy" id="3127014"/>
    <lineage>
        <taxon>Bacteria</taxon>
        <taxon>Bacillati</taxon>
        <taxon>Candidatus Dormiibacterota</taxon>
        <taxon>Candidatus Dormibacteria</taxon>
        <taxon>Candidatus Aeolococcales</taxon>
        <taxon>Candidatus Aeolococcaceae</taxon>
        <taxon>Candidatus Amunia</taxon>
    </lineage>
</organism>
<accession>A0A934KFD3</accession>
<dbReference type="PANTHER" id="PTHR30390">
    <property type="entry name" value="SEDOHEPTULOSE 7-PHOSPHATE ISOMERASE / DNAA INITIATOR-ASSOCIATING FACTOR FOR REPLICATION INITIATION"/>
    <property type="match status" value="1"/>
</dbReference>
<dbReference type="InterPro" id="IPR001347">
    <property type="entry name" value="SIS_dom"/>
</dbReference>
<dbReference type="PROSITE" id="PS51464">
    <property type="entry name" value="SIS"/>
    <property type="match status" value="1"/>
</dbReference>
<proteinExistence type="predicted"/>
<evidence type="ECO:0000313" key="3">
    <source>
        <dbReference type="Proteomes" id="UP000614410"/>
    </source>
</evidence>
<dbReference type="GO" id="GO:1901135">
    <property type="term" value="P:carbohydrate derivative metabolic process"/>
    <property type="evidence" value="ECO:0007669"/>
    <property type="project" value="InterPro"/>
</dbReference>
<dbReference type="CDD" id="cd05006">
    <property type="entry name" value="SIS_GmhA"/>
    <property type="match status" value="1"/>
</dbReference>
<feature type="domain" description="SIS" evidence="1">
    <location>
        <begin position="63"/>
        <end position="219"/>
    </location>
</feature>
<gene>
    <name evidence="2" type="ORF">JF887_08550</name>
</gene>
<evidence type="ECO:0000313" key="2">
    <source>
        <dbReference type="EMBL" id="MBJ7609464.1"/>
    </source>
</evidence>
<dbReference type="InterPro" id="IPR046348">
    <property type="entry name" value="SIS_dom_sf"/>
</dbReference>
<dbReference type="Gene3D" id="3.40.50.10490">
    <property type="entry name" value="Glucose-6-phosphate isomerase like protein, domain 1"/>
    <property type="match status" value="1"/>
</dbReference>
<name>A0A934KFD3_9BACT</name>
<dbReference type="InterPro" id="IPR035461">
    <property type="entry name" value="GmhA/DiaA"/>
</dbReference>
<dbReference type="AlphaFoldDB" id="A0A934KFD3"/>
<sequence>MSSTNDPFSQLLYPMLREQPSVDASVITQLSRAPLQKSAESNALRHQLFDASADQIVSCARAISTAVAGGGRVLACGNGGSATSAADIVSELLRPSGAGPAIGALSLTADIAVVTAIGNDVSYDDVFVRQLLALGRSGDVVLAISTSGNSENLVRAVREARRLRMLTVGIAGHDGGRMRADGVVDHLFIVPSTSVHRIQEVQTTLYHLLFELVQQHLMEVPTCA</sequence>
<dbReference type="Pfam" id="PF13580">
    <property type="entry name" value="SIS_2"/>
    <property type="match status" value="1"/>
</dbReference>
<dbReference type="InterPro" id="IPR050099">
    <property type="entry name" value="SIS_GmhA/DiaA_subfam"/>
</dbReference>
<dbReference type="Proteomes" id="UP000614410">
    <property type="component" value="Unassembled WGS sequence"/>
</dbReference>
<dbReference type="SUPFAM" id="SSF53697">
    <property type="entry name" value="SIS domain"/>
    <property type="match status" value="1"/>
</dbReference>
<comment type="caution">
    <text evidence="2">The sequence shown here is derived from an EMBL/GenBank/DDBJ whole genome shotgun (WGS) entry which is preliminary data.</text>
</comment>